<evidence type="ECO:0000313" key="1">
    <source>
        <dbReference type="EMBL" id="VDO84593.1"/>
    </source>
</evidence>
<reference evidence="1 2" key="1">
    <citation type="submission" date="2018-11" db="EMBL/GenBank/DDBJ databases">
        <authorList>
            <consortium name="Pathogen Informatics"/>
        </authorList>
    </citation>
    <scope>NUCLEOTIDE SEQUENCE [LARGE SCALE GENOMIC DNA]</scope>
    <source>
        <strain>Denwood</strain>
        <strain evidence="2">Zambia</strain>
    </source>
</reference>
<sequence length="74" mass="8734">MTPSCKRDSNEDEISCKDDEKIRKFLDSTVSVFELIDQTSYLQQYPSWLGYCGPENKKKYTPTYINRNDNIWGE</sequence>
<dbReference type="EMBL" id="UZAL01002766">
    <property type="protein sequence ID" value="VDO84593.1"/>
    <property type="molecule type" value="Genomic_DNA"/>
</dbReference>
<dbReference type="Proteomes" id="UP000269396">
    <property type="component" value="Unassembled WGS sequence"/>
</dbReference>
<proteinExistence type="predicted"/>
<dbReference type="STRING" id="31246.A0A183NJ57"/>
<dbReference type="AlphaFoldDB" id="A0A183NJ57"/>
<keyword evidence="2" id="KW-1185">Reference proteome</keyword>
<evidence type="ECO:0000313" key="2">
    <source>
        <dbReference type="Proteomes" id="UP000269396"/>
    </source>
</evidence>
<protein>
    <submittedName>
        <fullName evidence="1">Uncharacterized protein</fullName>
    </submittedName>
</protein>
<name>A0A183NJ57_9TREM</name>
<accession>A0A183NJ57</accession>
<gene>
    <name evidence="1" type="ORF">SMTD_LOCUS2143</name>
</gene>
<organism evidence="1 2">
    <name type="scientific">Schistosoma mattheei</name>
    <dbReference type="NCBI Taxonomy" id="31246"/>
    <lineage>
        <taxon>Eukaryota</taxon>
        <taxon>Metazoa</taxon>
        <taxon>Spiralia</taxon>
        <taxon>Lophotrochozoa</taxon>
        <taxon>Platyhelminthes</taxon>
        <taxon>Trematoda</taxon>
        <taxon>Digenea</taxon>
        <taxon>Strigeidida</taxon>
        <taxon>Schistosomatoidea</taxon>
        <taxon>Schistosomatidae</taxon>
        <taxon>Schistosoma</taxon>
    </lineage>
</organism>